<sequence length="332" mass="37693">MSTGLKIVATVCDQGATNVAAINKLKDETNRYCMHQNVENWYFGFLIEDVEIVPIFDPPHLLKCIRNNLMTKDVTFTYRGENLTASWSHIKTLYEFDKKNEVNGLRSLPSLKDEHIYPEKMHKMKVKLAAQVFSQRFAAILRLLVDYIPDNSLSEAKGTSEFLYFMDQVFDSVNGSSVKPDKSKTLRCAVSKSSAHVEFWNEAIGVFNSMKFVTKDGKLTTPPCVKNWAITLQPFKYIWGKLNTSFKFLLLRNMNTLESTFGAVRSHGVRNTNPTTIQFVSSLKTLLINNFSSIKSIGNCEITDTGDVLDNLKQFLTVNENTNPSTYFNDTN</sequence>
<dbReference type="InterPro" id="IPR048366">
    <property type="entry name" value="TNP-like_GBD"/>
</dbReference>
<evidence type="ECO:0000313" key="3">
    <source>
        <dbReference type="EMBL" id="CAI6343490.1"/>
    </source>
</evidence>
<evidence type="ECO:0000259" key="1">
    <source>
        <dbReference type="Pfam" id="PF21788"/>
    </source>
</evidence>
<comment type="caution">
    <text evidence="3">The sequence shown here is derived from an EMBL/GenBank/DDBJ whole genome shotgun (WGS) entry which is preliminary data.</text>
</comment>
<name>A0AAV0VIM2_9HEMI</name>
<accession>A0AAV0VIM2</accession>
<dbReference type="Pfam" id="PF21788">
    <property type="entry name" value="TNP-like_GBD"/>
    <property type="match status" value="1"/>
</dbReference>
<dbReference type="InterPro" id="IPR048367">
    <property type="entry name" value="TNP-like_RNaseH_C"/>
</dbReference>
<protein>
    <recommendedName>
        <fullName evidence="5">Transposase</fullName>
    </recommendedName>
</protein>
<evidence type="ECO:0000259" key="2">
    <source>
        <dbReference type="Pfam" id="PF21789"/>
    </source>
</evidence>
<evidence type="ECO:0008006" key="5">
    <source>
        <dbReference type="Google" id="ProtNLM"/>
    </source>
</evidence>
<dbReference type="EMBL" id="CARXXK010000001">
    <property type="protein sequence ID" value="CAI6343490.1"/>
    <property type="molecule type" value="Genomic_DNA"/>
</dbReference>
<organism evidence="3 4">
    <name type="scientific">Macrosiphum euphorbiae</name>
    <name type="common">potato aphid</name>
    <dbReference type="NCBI Taxonomy" id="13131"/>
    <lineage>
        <taxon>Eukaryota</taxon>
        <taxon>Metazoa</taxon>
        <taxon>Ecdysozoa</taxon>
        <taxon>Arthropoda</taxon>
        <taxon>Hexapoda</taxon>
        <taxon>Insecta</taxon>
        <taxon>Pterygota</taxon>
        <taxon>Neoptera</taxon>
        <taxon>Paraneoptera</taxon>
        <taxon>Hemiptera</taxon>
        <taxon>Sternorrhyncha</taxon>
        <taxon>Aphidomorpha</taxon>
        <taxon>Aphidoidea</taxon>
        <taxon>Aphididae</taxon>
        <taxon>Macrosiphini</taxon>
        <taxon>Macrosiphum</taxon>
    </lineage>
</organism>
<keyword evidence="4" id="KW-1185">Reference proteome</keyword>
<reference evidence="3 4" key="1">
    <citation type="submission" date="2023-01" db="EMBL/GenBank/DDBJ databases">
        <authorList>
            <person name="Whitehead M."/>
        </authorList>
    </citation>
    <scope>NUCLEOTIDE SEQUENCE [LARGE SCALE GENOMIC DNA]</scope>
</reference>
<feature type="domain" description="Transposable element P transposase-like RNase H C-terminal" evidence="2">
    <location>
        <begin position="256"/>
        <end position="281"/>
    </location>
</feature>
<dbReference type="AlphaFoldDB" id="A0AAV0VIM2"/>
<gene>
    <name evidence="3" type="ORF">MEUPH1_LOCUS748</name>
</gene>
<dbReference type="Proteomes" id="UP001160148">
    <property type="component" value="Unassembled WGS sequence"/>
</dbReference>
<dbReference type="Pfam" id="PF21789">
    <property type="entry name" value="TNP-like_RNaseH_C"/>
    <property type="match status" value="1"/>
</dbReference>
<proteinExistence type="predicted"/>
<evidence type="ECO:0000313" key="4">
    <source>
        <dbReference type="Proteomes" id="UP001160148"/>
    </source>
</evidence>
<feature type="domain" description="Transposable element P transposase-like GTP-binding insertion" evidence="1">
    <location>
        <begin position="60"/>
        <end position="180"/>
    </location>
</feature>